<sequence>MAYIRLIMAKIDNRCTNYAVLMFIYDTVIDIRG</sequence>
<protein>
    <submittedName>
        <fullName evidence="1">Uncharacterized protein</fullName>
    </submittedName>
</protein>
<evidence type="ECO:0000313" key="1">
    <source>
        <dbReference type="EMBL" id="JAH01038.1"/>
    </source>
</evidence>
<reference evidence="1" key="1">
    <citation type="submission" date="2014-11" db="EMBL/GenBank/DDBJ databases">
        <authorList>
            <person name="Amaro Gonzalez C."/>
        </authorList>
    </citation>
    <scope>NUCLEOTIDE SEQUENCE</scope>
</reference>
<dbReference type="EMBL" id="GBXM01107539">
    <property type="protein sequence ID" value="JAH01038.1"/>
    <property type="molecule type" value="Transcribed_RNA"/>
</dbReference>
<organism evidence="1">
    <name type="scientific">Anguilla anguilla</name>
    <name type="common">European freshwater eel</name>
    <name type="synonym">Muraena anguilla</name>
    <dbReference type="NCBI Taxonomy" id="7936"/>
    <lineage>
        <taxon>Eukaryota</taxon>
        <taxon>Metazoa</taxon>
        <taxon>Chordata</taxon>
        <taxon>Craniata</taxon>
        <taxon>Vertebrata</taxon>
        <taxon>Euteleostomi</taxon>
        <taxon>Actinopterygii</taxon>
        <taxon>Neopterygii</taxon>
        <taxon>Teleostei</taxon>
        <taxon>Anguilliformes</taxon>
        <taxon>Anguillidae</taxon>
        <taxon>Anguilla</taxon>
    </lineage>
</organism>
<reference evidence="1" key="2">
    <citation type="journal article" date="2015" name="Fish Shellfish Immunol.">
        <title>Early steps in the European eel (Anguilla anguilla)-Vibrio vulnificus interaction in the gills: Role of the RtxA13 toxin.</title>
        <authorList>
            <person name="Callol A."/>
            <person name="Pajuelo D."/>
            <person name="Ebbesson L."/>
            <person name="Teles M."/>
            <person name="MacKenzie S."/>
            <person name="Amaro C."/>
        </authorList>
    </citation>
    <scope>NUCLEOTIDE SEQUENCE</scope>
</reference>
<accession>A0A0E9PB09</accession>
<name>A0A0E9PB09_ANGAN</name>
<dbReference type="AlphaFoldDB" id="A0A0E9PB09"/>
<proteinExistence type="predicted"/>